<gene>
    <name evidence="2" type="ORF">QQS21_007980</name>
</gene>
<organism evidence="2 3">
    <name type="scientific">Conoideocrella luteorostrata</name>
    <dbReference type="NCBI Taxonomy" id="1105319"/>
    <lineage>
        <taxon>Eukaryota</taxon>
        <taxon>Fungi</taxon>
        <taxon>Dikarya</taxon>
        <taxon>Ascomycota</taxon>
        <taxon>Pezizomycotina</taxon>
        <taxon>Sordariomycetes</taxon>
        <taxon>Hypocreomycetidae</taxon>
        <taxon>Hypocreales</taxon>
        <taxon>Clavicipitaceae</taxon>
        <taxon>Conoideocrella</taxon>
    </lineage>
</organism>
<feature type="region of interest" description="Disordered" evidence="1">
    <location>
        <begin position="520"/>
        <end position="650"/>
    </location>
</feature>
<reference evidence="2" key="1">
    <citation type="submission" date="2023-06" db="EMBL/GenBank/DDBJ databases">
        <title>Conoideocrella luteorostrata (Hypocreales: Clavicipitaceae), a potential biocontrol fungus for elongate hemlock scale in United States Christmas tree production areas.</title>
        <authorList>
            <person name="Barrett H."/>
            <person name="Lovett B."/>
            <person name="Macias A.M."/>
            <person name="Stajich J.E."/>
            <person name="Kasson M.T."/>
        </authorList>
    </citation>
    <scope>NUCLEOTIDE SEQUENCE</scope>
    <source>
        <strain evidence="2">ARSEF 14590</strain>
    </source>
</reference>
<feature type="compositionally biased region" description="Pro residues" evidence="1">
    <location>
        <begin position="138"/>
        <end position="148"/>
    </location>
</feature>
<feature type="compositionally biased region" description="Polar residues" evidence="1">
    <location>
        <begin position="608"/>
        <end position="621"/>
    </location>
</feature>
<protein>
    <submittedName>
        <fullName evidence="2">Uncharacterized protein</fullName>
    </submittedName>
</protein>
<feature type="compositionally biased region" description="Polar residues" evidence="1">
    <location>
        <begin position="348"/>
        <end position="383"/>
    </location>
</feature>
<feature type="region of interest" description="Disordered" evidence="1">
    <location>
        <begin position="348"/>
        <end position="389"/>
    </location>
</feature>
<evidence type="ECO:0000313" key="3">
    <source>
        <dbReference type="Proteomes" id="UP001251528"/>
    </source>
</evidence>
<evidence type="ECO:0000313" key="2">
    <source>
        <dbReference type="EMBL" id="KAK2594335.1"/>
    </source>
</evidence>
<comment type="caution">
    <text evidence="2">The sequence shown here is derived from an EMBL/GenBank/DDBJ whole genome shotgun (WGS) entry which is preliminary data.</text>
</comment>
<feature type="compositionally biased region" description="Low complexity" evidence="1">
    <location>
        <begin position="119"/>
        <end position="137"/>
    </location>
</feature>
<feature type="region of interest" description="Disordered" evidence="1">
    <location>
        <begin position="75"/>
        <end position="148"/>
    </location>
</feature>
<feature type="compositionally biased region" description="Polar residues" evidence="1">
    <location>
        <begin position="639"/>
        <end position="650"/>
    </location>
</feature>
<feature type="compositionally biased region" description="Polar residues" evidence="1">
    <location>
        <begin position="586"/>
        <end position="598"/>
    </location>
</feature>
<feature type="compositionally biased region" description="Basic and acidic residues" evidence="1">
    <location>
        <begin position="85"/>
        <end position="108"/>
    </location>
</feature>
<dbReference type="EMBL" id="JASWJB010000173">
    <property type="protein sequence ID" value="KAK2594335.1"/>
    <property type="molecule type" value="Genomic_DNA"/>
</dbReference>
<feature type="compositionally biased region" description="Pro residues" evidence="1">
    <location>
        <begin position="555"/>
        <end position="572"/>
    </location>
</feature>
<name>A0AAJ0CJR6_9HYPO</name>
<proteinExistence type="predicted"/>
<dbReference type="Proteomes" id="UP001251528">
    <property type="component" value="Unassembled WGS sequence"/>
</dbReference>
<accession>A0AAJ0CJR6</accession>
<evidence type="ECO:0000256" key="1">
    <source>
        <dbReference type="SAM" id="MobiDB-lite"/>
    </source>
</evidence>
<keyword evidence="3" id="KW-1185">Reference proteome</keyword>
<sequence length="650" mass="71491">MPPASSPQQDIQRLLARRSLTIVPKDQQEILDTNGSWVINHAGHEGSPQVPAHVLETVTQTYLLRRKHGLEVKKMVDGSPPASVEDAREGGKGQELGNKDIDVDELARGNRVGEQMEVAPSSPLSHSPAATLLSWSPSPNPSPSRLPPVPQFQSQIIQETPRVDYHNITGATNGEFAFHQRQAQRAATIEEEDEEDEEDEEEEMEMEAHLPDAHISSNSRVNVEPGRVQIASTPATNITTQPQNNETPSCAQPQVVIPGTAVASECTVPPENKPQSKLRTRFQPIEFTDIRLFKHTKPSSLTRLPTTSRLIEVESSLSTSSSSLIPATLSTQNPTAPVAVPIPISQSLPTVEQGNQRNPRSPSPRTSIENLTHSPSPTKTNHTSSRDSRNIMNKLIPPQQHNKLLPQNIYTHFTSTYPSYTASHSGSLKNFIKAAVCLEFLQSERSLHECLYDDFIRSLSAGYLNYVRSAGPGQEPLPAIEWFNMLDGQPLFTQMVITKGNLKTVLDAFPDEVAHARSYISGRSERDEEDSWENKKLGLDGSMDVDTPPAQTPDVSPPGPAKHPRRPAPPSPELGSDAPELPRLVSESSSKPSQTRGASQYFKELRSVSRSNSWAPRSADSQARLREHFRKKKARAASSLGSRPVSQQSK</sequence>
<dbReference type="AlphaFoldDB" id="A0AAJ0CJR6"/>